<protein>
    <recommendedName>
        <fullName evidence="4">DUF320 domain-containing protein</fullName>
    </recommendedName>
</protein>
<proteinExistence type="predicted"/>
<keyword evidence="3" id="KW-1185">Reference proteome</keyword>
<dbReference type="Proteomes" id="UP001501116">
    <property type="component" value="Unassembled WGS sequence"/>
</dbReference>
<evidence type="ECO:0008006" key="4">
    <source>
        <dbReference type="Google" id="ProtNLM"/>
    </source>
</evidence>
<dbReference type="RefSeq" id="WP_344431752.1">
    <property type="nucleotide sequence ID" value="NZ_BAAANN010000068.1"/>
</dbReference>
<sequence length="83" mass="8102">MKASRRIALAALPLAAGIAFAAPAVASAAPASAPSHSATADTGGSLNLGGLLDLSGDRHGLNLGLLLDLNLDLNLGHHHGCGC</sequence>
<gene>
    <name evidence="2" type="ORF">GCM10009754_85010</name>
</gene>
<comment type="caution">
    <text evidence="2">The sequence shown here is derived from an EMBL/GenBank/DDBJ whole genome shotgun (WGS) entry which is preliminary data.</text>
</comment>
<feature type="signal peptide" evidence="1">
    <location>
        <begin position="1"/>
        <end position="21"/>
    </location>
</feature>
<keyword evidence="1" id="KW-0732">Signal</keyword>
<dbReference type="PROSITE" id="PS51318">
    <property type="entry name" value="TAT"/>
    <property type="match status" value="1"/>
</dbReference>
<dbReference type="InterPro" id="IPR006311">
    <property type="entry name" value="TAT_signal"/>
</dbReference>
<organism evidence="2 3">
    <name type="scientific">Amycolatopsis minnesotensis</name>
    <dbReference type="NCBI Taxonomy" id="337894"/>
    <lineage>
        <taxon>Bacteria</taxon>
        <taxon>Bacillati</taxon>
        <taxon>Actinomycetota</taxon>
        <taxon>Actinomycetes</taxon>
        <taxon>Pseudonocardiales</taxon>
        <taxon>Pseudonocardiaceae</taxon>
        <taxon>Amycolatopsis</taxon>
    </lineage>
</organism>
<evidence type="ECO:0000313" key="2">
    <source>
        <dbReference type="EMBL" id="GAA1992899.1"/>
    </source>
</evidence>
<feature type="chain" id="PRO_5046733916" description="DUF320 domain-containing protein" evidence="1">
    <location>
        <begin position="22"/>
        <end position="83"/>
    </location>
</feature>
<reference evidence="3" key="1">
    <citation type="journal article" date="2019" name="Int. J. Syst. Evol. Microbiol.">
        <title>The Global Catalogue of Microorganisms (GCM) 10K type strain sequencing project: providing services to taxonomists for standard genome sequencing and annotation.</title>
        <authorList>
            <consortium name="The Broad Institute Genomics Platform"/>
            <consortium name="The Broad Institute Genome Sequencing Center for Infectious Disease"/>
            <person name="Wu L."/>
            <person name="Ma J."/>
        </authorList>
    </citation>
    <scope>NUCLEOTIDE SEQUENCE [LARGE SCALE GENOMIC DNA]</scope>
    <source>
        <strain evidence="3">JCM 14545</strain>
    </source>
</reference>
<name>A0ABP5E7K0_9PSEU</name>
<accession>A0ABP5E7K0</accession>
<evidence type="ECO:0000313" key="3">
    <source>
        <dbReference type="Proteomes" id="UP001501116"/>
    </source>
</evidence>
<evidence type="ECO:0000256" key="1">
    <source>
        <dbReference type="SAM" id="SignalP"/>
    </source>
</evidence>
<dbReference type="EMBL" id="BAAANN010000068">
    <property type="protein sequence ID" value="GAA1992899.1"/>
    <property type="molecule type" value="Genomic_DNA"/>
</dbReference>